<dbReference type="InterPro" id="IPR000089">
    <property type="entry name" value="Biotin_lipoyl"/>
</dbReference>
<dbReference type="OrthoDB" id="9773293at2"/>
<dbReference type="InterPro" id="IPR029058">
    <property type="entry name" value="AB_hydrolase_fold"/>
</dbReference>
<dbReference type="GO" id="GO:0016740">
    <property type="term" value="F:transferase activity"/>
    <property type="evidence" value="ECO:0007669"/>
    <property type="project" value="UniProtKB-KW"/>
</dbReference>
<protein>
    <submittedName>
        <fullName evidence="4">Pyruvate dehydrogenase E2 component (Dihydrolipoamide acetyltransferase)</fullName>
    </submittedName>
</protein>
<comment type="cofactor">
    <cofactor evidence="1">
        <name>(R)-lipoate</name>
        <dbReference type="ChEBI" id="CHEBI:83088"/>
    </cofactor>
</comment>
<keyword evidence="2" id="KW-0450">Lipoyl</keyword>
<keyword evidence="4" id="KW-0670">Pyruvate</keyword>
<comment type="caution">
    <text evidence="4">The sequence shown here is derived from an EMBL/GenBank/DDBJ whole genome shotgun (WGS) entry which is preliminary data.</text>
</comment>
<keyword evidence="4" id="KW-0808">Transferase</keyword>
<dbReference type="PANTHER" id="PTHR46438">
    <property type="entry name" value="ALPHA/BETA-HYDROLASES SUPERFAMILY PROTEIN"/>
    <property type="match status" value="1"/>
</dbReference>
<dbReference type="NCBIfam" id="NF011457">
    <property type="entry name" value="PRK14875.1"/>
    <property type="match status" value="1"/>
</dbReference>
<dbReference type="PRINTS" id="PR00111">
    <property type="entry name" value="ABHYDROLASE"/>
</dbReference>
<dbReference type="SUPFAM" id="SSF53474">
    <property type="entry name" value="alpha/beta-Hydrolases"/>
    <property type="match status" value="1"/>
</dbReference>
<dbReference type="Gene3D" id="3.40.50.1820">
    <property type="entry name" value="alpha/beta hydrolase"/>
    <property type="match status" value="1"/>
</dbReference>
<dbReference type="Pfam" id="PF00561">
    <property type="entry name" value="Abhydrolase_1"/>
    <property type="match status" value="1"/>
</dbReference>
<dbReference type="Gene3D" id="2.40.50.100">
    <property type="match status" value="1"/>
</dbReference>
<dbReference type="PROSITE" id="PS50968">
    <property type="entry name" value="BIOTINYL_LIPOYL"/>
    <property type="match status" value="1"/>
</dbReference>
<evidence type="ECO:0000313" key="5">
    <source>
        <dbReference type="Proteomes" id="UP000295765"/>
    </source>
</evidence>
<evidence type="ECO:0000313" key="4">
    <source>
        <dbReference type="EMBL" id="TCO81375.1"/>
    </source>
</evidence>
<dbReference type="SUPFAM" id="SSF51230">
    <property type="entry name" value="Single hybrid motif"/>
    <property type="match status" value="1"/>
</dbReference>
<accession>A0A4R2LPE1</accession>
<dbReference type="AlphaFoldDB" id="A0A4R2LPE1"/>
<dbReference type="PANTHER" id="PTHR46438:SF11">
    <property type="entry name" value="LIPASE-RELATED"/>
    <property type="match status" value="1"/>
</dbReference>
<feature type="domain" description="Lipoyl-binding" evidence="3">
    <location>
        <begin position="5"/>
        <end position="80"/>
    </location>
</feature>
<dbReference type="InterPro" id="IPR003016">
    <property type="entry name" value="2-oxoA_DH_lipoyl-BS"/>
</dbReference>
<dbReference type="InterPro" id="IPR011053">
    <property type="entry name" value="Single_hybrid_motif"/>
</dbReference>
<name>A0A4R2LPE1_9GAMM</name>
<sequence>MSELIQKITMPKWGLSMQEGKVNGWLVHVGDTLRQGQEIVEIESDKIAGALESSVEGTLRRVLAQEDEVLPVGALLGVVAPAEVSDAEIDAFIEAFAAGFVPGEGSGADAGSRVQYAEIDGRRIAYTVQGDAGPALVLIHGYGGDKNNWLFNVDTLAERHTVYALDLPGHGDSDKALPADAGPAGMAQVVLGFMDALGLDAAHLVGHSFGGATALAAAQAAPQRVRRLHLIAPAGLGAEIDADYVRGFAATNSRKELGRLAARLFADEAQVTRALVDDLLKFKRLDGVPEALAAIAAALLDGDAQRMQLDLPPGVSATVIWGELDRIIPVAHATALTSAAVHVLPDAGHMVMMEAAREVNRLLGA</sequence>
<reference evidence="4 5" key="1">
    <citation type="submission" date="2019-03" db="EMBL/GenBank/DDBJ databases">
        <title>Genomic Encyclopedia of Type Strains, Phase IV (KMG-IV): sequencing the most valuable type-strain genomes for metagenomic binning, comparative biology and taxonomic classification.</title>
        <authorList>
            <person name="Goeker M."/>
        </authorList>
    </citation>
    <scope>NUCLEOTIDE SEQUENCE [LARGE SCALE GENOMIC DNA]</scope>
    <source>
        <strain evidence="4 5">DSM 25287</strain>
    </source>
</reference>
<dbReference type="InterPro" id="IPR000073">
    <property type="entry name" value="AB_hydrolase_1"/>
</dbReference>
<dbReference type="Pfam" id="PF00364">
    <property type="entry name" value="Biotin_lipoyl"/>
    <property type="match status" value="1"/>
</dbReference>
<organism evidence="4 5">
    <name type="scientific">Plasticicumulans lactativorans</name>
    <dbReference type="NCBI Taxonomy" id="1133106"/>
    <lineage>
        <taxon>Bacteria</taxon>
        <taxon>Pseudomonadati</taxon>
        <taxon>Pseudomonadota</taxon>
        <taxon>Gammaproteobacteria</taxon>
        <taxon>Candidatus Competibacteraceae</taxon>
        <taxon>Plasticicumulans</taxon>
    </lineage>
</organism>
<dbReference type="RefSeq" id="WP_132541130.1">
    <property type="nucleotide sequence ID" value="NZ_SLWY01000008.1"/>
</dbReference>
<dbReference type="EMBL" id="SLWY01000008">
    <property type="protein sequence ID" value="TCO81375.1"/>
    <property type="molecule type" value="Genomic_DNA"/>
</dbReference>
<evidence type="ECO:0000256" key="1">
    <source>
        <dbReference type="ARBA" id="ARBA00001938"/>
    </source>
</evidence>
<dbReference type="CDD" id="cd06849">
    <property type="entry name" value="lipoyl_domain"/>
    <property type="match status" value="1"/>
</dbReference>
<dbReference type="PROSITE" id="PS00189">
    <property type="entry name" value="LIPOYL"/>
    <property type="match status" value="1"/>
</dbReference>
<keyword evidence="5" id="KW-1185">Reference proteome</keyword>
<evidence type="ECO:0000259" key="3">
    <source>
        <dbReference type="PROSITE" id="PS50968"/>
    </source>
</evidence>
<evidence type="ECO:0000256" key="2">
    <source>
        <dbReference type="ARBA" id="ARBA00022823"/>
    </source>
</evidence>
<gene>
    <name evidence="4" type="ORF">EV699_1085</name>
</gene>
<proteinExistence type="predicted"/>
<dbReference type="Proteomes" id="UP000295765">
    <property type="component" value="Unassembled WGS sequence"/>
</dbReference>